<dbReference type="PANTHER" id="PTHR43763">
    <property type="entry name" value="XAA-PRO AMINOPEPTIDASE 1"/>
    <property type="match status" value="1"/>
</dbReference>
<comment type="similarity">
    <text evidence="1">Belongs to the peptidase M24B family.</text>
</comment>
<dbReference type="InterPro" id="IPR032416">
    <property type="entry name" value="Peptidase_M24_C"/>
</dbReference>
<dbReference type="InterPro" id="IPR000994">
    <property type="entry name" value="Pept_M24"/>
</dbReference>
<dbReference type="GO" id="GO:0070006">
    <property type="term" value="F:metalloaminopeptidase activity"/>
    <property type="evidence" value="ECO:0007669"/>
    <property type="project" value="InterPro"/>
</dbReference>
<reference evidence="7" key="1">
    <citation type="submission" date="2022-11" db="EMBL/GenBank/DDBJ databases">
        <title>Larsenimonas rhizosphaerae sp. nov., isolated from a tidal mudflat.</title>
        <authorList>
            <person name="Lee S.D."/>
            <person name="Kim I.S."/>
        </authorList>
    </citation>
    <scope>NUCLEOTIDE SEQUENCE</scope>
    <source>
        <strain evidence="7">GH2-1</strain>
    </source>
</reference>
<evidence type="ECO:0000256" key="2">
    <source>
        <dbReference type="ARBA" id="ARBA00022723"/>
    </source>
</evidence>
<evidence type="ECO:0000256" key="1">
    <source>
        <dbReference type="ARBA" id="ARBA00008766"/>
    </source>
</evidence>
<protein>
    <submittedName>
        <fullName evidence="7">Aminopeptidase P family protein</fullName>
    </submittedName>
</protein>
<accession>A0AA42CYJ7</accession>
<dbReference type="Gene3D" id="3.90.230.10">
    <property type="entry name" value="Creatinase/methionine aminopeptidase superfamily"/>
    <property type="match status" value="1"/>
</dbReference>
<dbReference type="Pfam" id="PF00557">
    <property type="entry name" value="Peptidase_M24"/>
    <property type="match status" value="1"/>
</dbReference>
<keyword evidence="7" id="KW-0645">Protease</keyword>
<dbReference type="InterPro" id="IPR029149">
    <property type="entry name" value="Creatin/AminoP/Spt16_N"/>
</dbReference>
<keyword evidence="3" id="KW-0378">Hydrolase</keyword>
<name>A0AA42CYJ7_9GAMM</name>
<dbReference type="AlphaFoldDB" id="A0AA42CYJ7"/>
<organism evidence="7 8">
    <name type="scientific">Larsenimonas rhizosphaerae</name>
    <dbReference type="NCBI Taxonomy" id="2944682"/>
    <lineage>
        <taxon>Bacteria</taxon>
        <taxon>Pseudomonadati</taxon>
        <taxon>Pseudomonadota</taxon>
        <taxon>Gammaproteobacteria</taxon>
        <taxon>Oceanospirillales</taxon>
        <taxon>Halomonadaceae</taxon>
        <taxon>Larsenimonas</taxon>
    </lineage>
</organism>
<dbReference type="SUPFAM" id="SSF55920">
    <property type="entry name" value="Creatinase/aminopeptidase"/>
    <property type="match status" value="1"/>
</dbReference>
<gene>
    <name evidence="7" type="ORF">OQ287_13610</name>
</gene>
<dbReference type="Pfam" id="PF16189">
    <property type="entry name" value="Creatinase_N_2"/>
    <property type="match status" value="1"/>
</dbReference>
<dbReference type="InterPro" id="IPR036005">
    <property type="entry name" value="Creatinase/aminopeptidase-like"/>
</dbReference>
<dbReference type="EMBL" id="JAPIVE010000004">
    <property type="protein sequence ID" value="MCX2525278.1"/>
    <property type="molecule type" value="Genomic_DNA"/>
</dbReference>
<dbReference type="Pfam" id="PF01321">
    <property type="entry name" value="Creatinase_N"/>
    <property type="match status" value="1"/>
</dbReference>
<evidence type="ECO:0000259" key="5">
    <source>
        <dbReference type="Pfam" id="PF01321"/>
    </source>
</evidence>
<dbReference type="InterPro" id="IPR050422">
    <property type="entry name" value="X-Pro_aminopeptidase_P"/>
</dbReference>
<dbReference type="InterPro" id="IPR033740">
    <property type="entry name" value="Pept_M24B"/>
</dbReference>
<dbReference type="FunFam" id="3.90.230.10:FF:000004">
    <property type="entry name" value="xaa-Pro aminopeptidase 1 isoform X1"/>
    <property type="match status" value="1"/>
</dbReference>
<dbReference type="Proteomes" id="UP001165678">
    <property type="component" value="Unassembled WGS sequence"/>
</dbReference>
<evidence type="ECO:0000259" key="4">
    <source>
        <dbReference type="Pfam" id="PF00557"/>
    </source>
</evidence>
<dbReference type="PANTHER" id="PTHR43763:SF6">
    <property type="entry name" value="XAA-PRO AMINOPEPTIDASE 1"/>
    <property type="match status" value="1"/>
</dbReference>
<dbReference type="Pfam" id="PF16188">
    <property type="entry name" value="Peptidase_M24_C"/>
    <property type="match status" value="1"/>
</dbReference>
<sequence>MTTLSSPADRLQALRQAMSDHGLDGWWQPSSDPHLSEYLPGYWQGREWLSGFTGSVGLLTVTQDSAGLWVDSRYWVQAAQQLEGSGIELKKWTPSEATAPMQWLAEHLPTGSTVGADGDVLALKTARRLKEVLGSHQLSLDTSRDLLSAIWTHRPALPDAPVTAYAGGWSNEPASARLADLRHAMKDVGAEVHFLSSLDDIAWLTQLRGSDVDYNPVFLAHMIVTADQATLFIDSARLDGALTTALEQEGIAIAPYETAATVVAALDPHLPILLDPARVTLLLARELSDDTPLIEQIQPTTRAKACKSENDLAHIRDTMEEDGVALCEFFGWLDEALAAGTEVTELTIDEVLTGERAKRPYFVSPSFPTIAGFNANGALPHYRATQEQHSSITGGDGLLLIDSGGQYLGGTTDITRMVPVGHVSTEQRDDVTRVLKGTIALSRIHFPRHIPAPQLDAIARAPLWQEGLDYGHGTGHGVGYFLNVHEGPQVISWQAGSDSTTAMEPGMITSIEPGLYREGQWGIRIENLVANRSSNPSDFGEFLYFETLTLCPIDTRLINPLLLNDDERTWLNTYHREVYERLSARRLSDRALTWLQQRTLPV</sequence>
<evidence type="ECO:0000259" key="6">
    <source>
        <dbReference type="Pfam" id="PF16188"/>
    </source>
</evidence>
<keyword evidence="8" id="KW-1185">Reference proteome</keyword>
<evidence type="ECO:0000313" key="7">
    <source>
        <dbReference type="EMBL" id="MCX2525278.1"/>
    </source>
</evidence>
<comment type="caution">
    <text evidence="7">The sequence shown here is derived from an EMBL/GenBank/DDBJ whole genome shotgun (WGS) entry which is preliminary data.</text>
</comment>
<dbReference type="InterPro" id="IPR000587">
    <property type="entry name" value="Creatinase_N"/>
</dbReference>
<proteinExistence type="inferred from homology"/>
<feature type="domain" description="Peptidase M24" evidence="4">
    <location>
        <begin position="314"/>
        <end position="529"/>
    </location>
</feature>
<dbReference type="GO" id="GO:0046872">
    <property type="term" value="F:metal ion binding"/>
    <property type="evidence" value="ECO:0007669"/>
    <property type="project" value="UniProtKB-KW"/>
</dbReference>
<feature type="domain" description="Peptidase M24 C-terminal" evidence="6">
    <location>
        <begin position="541"/>
        <end position="601"/>
    </location>
</feature>
<dbReference type="RefSeq" id="WP_265896799.1">
    <property type="nucleotide sequence ID" value="NZ_JAPIVE010000004.1"/>
</dbReference>
<feature type="domain" description="Creatinase N-terminal" evidence="5">
    <location>
        <begin position="10"/>
        <end position="137"/>
    </location>
</feature>
<dbReference type="GO" id="GO:0005737">
    <property type="term" value="C:cytoplasm"/>
    <property type="evidence" value="ECO:0007669"/>
    <property type="project" value="UniProtKB-ARBA"/>
</dbReference>
<evidence type="ECO:0000256" key="3">
    <source>
        <dbReference type="ARBA" id="ARBA00022801"/>
    </source>
</evidence>
<keyword evidence="7" id="KW-0031">Aminopeptidase</keyword>
<dbReference type="Gene3D" id="3.40.350.10">
    <property type="entry name" value="Creatinase/prolidase N-terminal domain"/>
    <property type="match status" value="2"/>
</dbReference>
<evidence type="ECO:0000313" key="8">
    <source>
        <dbReference type="Proteomes" id="UP001165678"/>
    </source>
</evidence>
<keyword evidence="2" id="KW-0479">Metal-binding</keyword>
<dbReference type="SUPFAM" id="SSF53092">
    <property type="entry name" value="Creatinase/prolidase N-terminal domain"/>
    <property type="match status" value="2"/>
</dbReference>
<dbReference type="CDD" id="cd01085">
    <property type="entry name" value="APP"/>
    <property type="match status" value="1"/>
</dbReference>